<dbReference type="InterPro" id="IPR046224">
    <property type="entry name" value="DUF6257"/>
</dbReference>
<proteinExistence type="predicted"/>
<evidence type="ECO:0000313" key="3">
    <source>
        <dbReference type="Proteomes" id="UP001501759"/>
    </source>
</evidence>
<dbReference type="EMBL" id="BAABKB010000002">
    <property type="protein sequence ID" value="GAA4999553.1"/>
    <property type="molecule type" value="Genomic_DNA"/>
</dbReference>
<dbReference type="RefSeq" id="WP_345642428.1">
    <property type="nucleotide sequence ID" value="NZ_BAABKB010000002.1"/>
</dbReference>
<protein>
    <submittedName>
        <fullName evidence="2">Uncharacterized protein</fullName>
    </submittedName>
</protein>
<keyword evidence="3" id="KW-1185">Reference proteome</keyword>
<dbReference type="Pfam" id="PF19771">
    <property type="entry name" value="DUF6257"/>
    <property type="match status" value="1"/>
</dbReference>
<feature type="compositionally biased region" description="Basic and acidic residues" evidence="1">
    <location>
        <begin position="82"/>
        <end position="111"/>
    </location>
</feature>
<comment type="caution">
    <text evidence="2">The sequence shown here is derived from an EMBL/GenBank/DDBJ whole genome shotgun (WGS) entry which is preliminary data.</text>
</comment>
<reference evidence="3" key="1">
    <citation type="journal article" date="2019" name="Int. J. Syst. Evol. Microbiol.">
        <title>The Global Catalogue of Microorganisms (GCM) 10K type strain sequencing project: providing services to taxonomists for standard genome sequencing and annotation.</title>
        <authorList>
            <consortium name="The Broad Institute Genomics Platform"/>
            <consortium name="The Broad Institute Genome Sequencing Center for Infectious Disease"/>
            <person name="Wu L."/>
            <person name="Ma J."/>
        </authorList>
    </citation>
    <scope>NUCLEOTIDE SEQUENCE [LARGE SCALE GENOMIC DNA]</scope>
    <source>
        <strain evidence="3">JCM 18409</strain>
    </source>
</reference>
<accession>A0ABP9IJB5</accession>
<gene>
    <name evidence="2" type="ORF">GCM10023335_12530</name>
</gene>
<dbReference type="Proteomes" id="UP001501759">
    <property type="component" value="Unassembled WGS sequence"/>
</dbReference>
<feature type="region of interest" description="Disordered" evidence="1">
    <location>
        <begin position="70"/>
        <end position="111"/>
    </location>
</feature>
<organism evidence="2 3">
    <name type="scientific">Streptomyces siamensis</name>
    <dbReference type="NCBI Taxonomy" id="1274986"/>
    <lineage>
        <taxon>Bacteria</taxon>
        <taxon>Bacillati</taxon>
        <taxon>Actinomycetota</taxon>
        <taxon>Actinomycetes</taxon>
        <taxon>Kitasatosporales</taxon>
        <taxon>Streptomycetaceae</taxon>
        <taxon>Streptomyces</taxon>
    </lineage>
</organism>
<evidence type="ECO:0000256" key="1">
    <source>
        <dbReference type="SAM" id="MobiDB-lite"/>
    </source>
</evidence>
<name>A0ABP9IJB5_9ACTN</name>
<evidence type="ECO:0000313" key="2">
    <source>
        <dbReference type="EMBL" id="GAA4999553.1"/>
    </source>
</evidence>
<sequence>MPASYTGAEKRRMAWLSARAFKQSMAGDPNVDTIDDRIKREVDRIQKRAEERGAAEVKALEQRLSEARRAAAGAKATMRTSKGPERVKARREMHEHEQAARRIERELRRYQ</sequence>